<evidence type="ECO:0000313" key="2">
    <source>
        <dbReference type="EnsemblMetazoa" id="AMEC006947-PA"/>
    </source>
</evidence>
<evidence type="ECO:0000313" key="3">
    <source>
        <dbReference type="Proteomes" id="UP000075902"/>
    </source>
</evidence>
<sequence>MELRVVWCVVVALWLARLSPVLASGFGKCPNYPSMPKFNMTKVRTNGPNPSSSSTHLVGCRTLSRLVLACTFAGGVVGGEGCSGGKRKQGKTPRFCRNLPPEEKACIRLHCA</sequence>
<keyword evidence="3" id="KW-1185">Reference proteome</keyword>
<feature type="chain" id="PRO_5008137208" description="Secreted protein" evidence="1">
    <location>
        <begin position="24"/>
        <end position="112"/>
    </location>
</feature>
<keyword evidence="1" id="KW-0732">Signal</keyword>
<name>A0A182TRC1_9DIPT</name>
<organism evidence="2 3">
    <name type="scientific">Anopheles melas</name>
    <dbReference type="NCBI Taxonomy" id="34690"/>
    <lineage>
        <taxon>Eukaryota</taxon>
        <taxon>Metazoa</taxon>
        <taxon>Ecdysozoa</taxon>
        <taxon>Arthropoda</taxon>
        <taxon>Hexapoda</taxon>
        <taxon>Insecta</taxon>
        <taxon>Pterygota</taxon>
        <taxon>Neoptera</taxon>
        <taxon>Endopterygota</taxon>
        <taxon>Diptera</taxon>
        <taxon>Nematocera</taxon>
        <taxon>Culicoidea</taxon>
        <taxon>Culicidae</taxon>
        <taxon>Anophelinae</taxon>
        <taxon>Anopheles</taxon>
    </lineage>
</organism>
<reference evidence="3" key="1">
    <citation type="submission" date="2014-01" db="EMBL/GenBank/DDBJ databases">
        <title>The Genome Sequence of Anopheles melas CM1001059_A (V2).</title>
        <authorList>
            <consortium name="The Broad Institute Genomics Platform"/>
            <person name="Neafsey D.E."/>
            <person name="Besansky N."/>
            <person name="Howell P."/>
            <person name="Walton C."/>
            <person name="Young S.K."/>
            <person name="Zeng Q."/>
            <person name="Gargeya S."/>
            <person name="Fitzgerald M."/>
            <person name="Haas B."/>
            <person name="Abouelleil A."/>
            <person name="Allen A.W."/>
            <person name="Alvarado L."/>
            <person name="Arachchi H.M."/>
            <person name="Berlin A.M."/>
            <person name="Chapman S.B."/>
            <person name="Gainer-Dewar J."/>
            <person name="Goldberg J."/>
            <person name="Griggs A."/>
            <person name="Gujja S."/>
            <person name="Hansen M."/>
            <person name="Howarth C."/>
            <person name="Imamovic A."/>
            <person name="Ireland A."/>
            <person name="Larimer J."/>
            <person name="McCowan C."/>
            <person name="Murphy C."/>
            <person name="Pearson M."/>
            <person name="Poon T.W."/>
            <person name="Priest M."/>
            <person name="Roberts A."/>
            <person name="Saif S."/>
            <person name="Shea T."/>
            <person name="Sisk P."/>
            <person name="Sykes S."/>
            <person name="Wortman J."/>
            <person name="Nusbaum C."/>
            <person name="Birren B."/>
        </authorList>
    </citation>
    <scope>NUCLEOTIDE SEQUENCE [LARGE SCALE GENOMIC DNA]</scope>
    <source>
        <strain evidence="3">CM1001059</strain>
    </source>
</reference>
<dbReference type="EnsemblMetazoa" id="AMEC006947-RA">
    <property type="protein sequence ID" value="AMEC006947-PA"/>
    <property type="gene ID" value="AMEC006947"/>
</dbReference>
<proteinExistence type="predicted"/>
<dbReference type="Proteomes" id="UP000075902">
    <property type="component" value="Unassembled WGS sequence"/>
</dbReference>
<evidence type="ECO:0008006" key="4">
    <source>
        <dbReference type="Google" id="ProtNLM"/>
    </source>
</evidence>
<accession>A0A182TRC1</accession>
<reference evidence="2" key="2">
    <citation type="submission" date="2020-05" db="UniProtKB">
        <authorList>
            <consortium name="EnsemblMetazoa"/>
        </authorList>
    </citation>
    <scope>IDENTIFICATION</scope>
    <source>
        <strain evidence="2">CM1001059</strain>
    </source>
</reference>
<protein>
    <recommendedName>
        <fullName evidence="4">Secreted protein</fullName>
    </recommendedName>
</protein>
<dbReference type="AlphaFoldDB" id="A0A182TRC1"/>
<evidence type="ECO:0000256" key="1">
    <source>
        <dbReference type="SAM" id="SignalP"/>
    </source>
</evidence>
<feature type="signal peptide" evidence="1">
    <location>
        <begin position="1"/>
        <end position="23"/>
    </location>
</feature>
<dbReference type="VEuPathDB" id="VectorBase:AMEC006947"/>